<evidence type="ECO:0000313" key="2">
    <source>
        <dbReference type="WBParaSite" id="Hba_08889"/>
    </source>
</evidence>
<accession>A0A1I7WUL5</accession>
<reference evidence="2" key="1">
    <citation type="submission" date="2016-11" db="UniProtKB">
        <authorList>
            <consortium name="WormBaseParasite"/>
        </authorList>
    </citation>
    <scope>IDENTIFICATION</scope>
</reference>
<dbReference type="WBParaSite" id="Hba_08889">
    <property type="protein sequence ID" value="Hba_08889"/>
    <property type="gene ID" value="Hba_08889"/>
</dbReference>
<keyword evidence="1" id="KW-1185">Reference proteome</keyword>
<sequence>MTHDLLLNDTGKRKFLPFSDSVGKAIKAEEREKEESQR</sequence>
<evidence type="ECO:0000313" key="1">
    <source>
        <dbReference type="Proteomes" id="UP000095283"/>
    </source>
</evidence>
<dbReference type="Proteomes" id="UP000095283">
    <property type="component" value="Unplaced"/>
</dbReference>
<name>A0A1I7WUL5_HETBA</name>
<organism evidence="1 2">
    <name type="scientific">Heterorhabditis bacteriophora</name>
    <name type="common">Entomopathogenic nematode worm</name>
    <dbReference type="NCBI Taxonomy" id="37862"/>
    <lineage>
        <taxon>Eukaryota</taxon>
        <taxon>Metazoa</taxon>
        <taxon>Ecdysozoa</taxon>
        <taxon>Nematoda</taxon>
        <taxon>Chromadorea</taxon>
        <taxon>Rhabditida</taxon>
        <taxon>Rhabditina</taxon>
        <taxon>Rhabditomorpha</taxon>
        <taxon>Strongyloidea</taxon>
        <taxon>Heterorhabditidae</taxon>
        <taxon>Heterorhabditis</taxon>
    </lineage>
</organism>
<proteinExistence type="predicted"/>
<dbReference type="AlphaFoldDB" id="A0A1I7WUL5"/>
<protein>
    <submittedName>
        <fullName evidence="2">Transcriptional regulator</fullName>
    </submittedName>
</protein>